<gene>
    <name evidence="1" type="ORF">COCSUDRAFT_57237</name>
</gene>
<organism evidence="1 2">
    <name type="scientific">Coccomyxa subellipsoidea (strain C-169)</name>
    <name type="common">Green microalga</name>
    <dbReference type="NCBI Taxonomy" id="574566"/>
    <lineage>
        <taxon>Eukaryota</taxon>
        <taxon>Viridiplantae</taxon>
        <taxon>Chlorophyta</taxon>
        <taxon>core chlorophytes</taxon>
        <taxon>Trebouxiophyceae</taxon>
        <taxon>Trebouxiophyceae incertae sedis</taxon>
        <taxon>Coccomyxaceae</taxon>
        <taxon>Coccomyxa</taxon>
        <taxon>Coccomyxa subellipsoidea</taxon>
    </lineage>
</organism>
<reference evidence="1 2" key="1">
    <citation type="journal article" date="2012" name="Genome Biol.">
        <title>The genome of the polar eukaryotic microalga coccomyxa subellipsoidea reveals traits of cold adaptation.</title>
        <authorList>
            <person name="Blanc G."/>
            <person name="Agarkova I."/>
            <person name="Grimwood J."/>
            <person name="Kuo A."/>
            <person name="Brueggeman A."/>
            <person name="Dunigan D."/>
            <person name="Gurnon J."/>
            <person name="Ladunga I."/>
            <person name="Lindquist E."/>
            <person name="Lucas S."/>
            <person name="Pangilinan J."/>
            <person name="Proschold T."/>
            <person name="Salamov A."/>
            <person name="Schmutz J."/>
            <person name="Weeks D."/>
            <person name="Yamada T."/>
            <person name="Claverie J.M."/>
            <person name="Grigoriev I."/>
            <person name="Van Etten J."/>
            <person name="Lomsadze A."/>
            <person name="Borodovsky M."/>
        </authorList>
    </citation>
    <scope>NUCLEOTIDE SEQUENCE [LARGE SCALE GENOMIC DNA]</scope>
    <source>
        <strain evidence="1 2">C-169</strain>
    </source>
</reference>
<proteinExistence type="predicted"/>
<dbReference type="KEGG" id="csl:COCSUDRAFT_57237"/>
<evidence type="ECO:0000313" key="2">
    <source>
        <dbReference type="Proteomes" id="UP000007264"/>
    </source>
</evidence>
<dbReference type="RefSeq" id="XP_005645214.1">
    <property type="nucleotide sequence ID" value="XM_005645157.1"/>
</dbReference>
<dbReference type="GeneID" id="17038649"/>
<protein>
    <submittedName>
        <fullName evidence="1">Uncharacterized protein</fullName>
    </submittedName>
</protein>
<keyword evidence="2" id="KW-1185">Reference proteome</keyword>
<dbReference type="Proteomes" id="UP000007264">
    <property type="component" value="Unassembled WGS sequence"/>
</dbReference>
<comment type="caution">
    <text evidence="1">The sequence shown here is derived from an EMBL/GenBank/DDBJ whole genome shotgun (WGS) entry which is preliminary data.</text>
</comment>
<dbReference type="AlphaFoldDB" id="I0YQK1"/>
<accession>I0YQK1</accession>
<dbReference type="EMBL" id="AGSI01000014">
    <property type="protein sequence ID" value="EIE20670.1"/>
    <property type="molecule type" value="Genomic_DNA"/>
</dbReference>
<evidence type="ECO:0000313" key="1">
    <source>
        <dbReference type="EMBL" id="EIE20670.1"/>
    </source>
</evidence>
<sequence>MECSGALCLELQDTAATAGPVVSFEARYGLLCHVSQVVVFQDSLTPLGKQLVRERCEEHCIERIHLPQDRIAPFWERQCMVVSVHDVAFERMDWFQGEPDMINEGCIQNQHPL</sequence>
<name>I0YQK1_COCSC</name>